<dbReference type="InterPro" id="IPR013525">
    <property type="entry name" value="ABC2_TM"/>
</dbReference>
<dbReference type="PROSITE" id="PS00211">
    <property type="entry name" value="ABC_TRANSPORTER_1"/>
    <property type="match status" value="1"/>
</dbReference>
<gene>
    <name evidence="10" type="ORF">ALAG00032_LOCUS2638</name>
</gene>
<evidence type="ECO:0000256" key="4">
    <source>
        <dbReference type="ARBA" id="ARBA00022741"/>
    </source>
</evidence>
<dbReference type="PANTHER" id="PTHR48041:SF91">
    <property type="entry name" value="ABC TRANSPORTER G FAMILY MEMBER 28"/>
    <property type="match status" value="1"/>
</dbReference>
<keyword evidence="4" id="KW-0547">Nucleotide-binding</keyword>
<organism evidence="10">
    <name type="scientific">Aureoumbra lagunensis</name>
    <dbReference type="NCBI Taxonomy" id="44058"/>
    <lineage>
        <taxon>Eukaryota</taxon>
        <taxon>Sar</taxon>
        <taxon>Stramenopiles</taxon>
        <taxon>Ochrophyta</taxon>
        <taxon>Pelagophyceae</taxon>
        <taxon>Pelagomonadales</taxon>
        <taxon>Aureoumbra</taxon>
    </lineage>
</organism>
<dbReference type="PROSITE" id="PS50893">
    <property type="entry name" value="ABC_TRANSPORTER_2"/>
    <property type="match status" value="1"/>
</dbReference>
<reference evidence="10" key="1">
    <citation type="submission" date="2021-01" db="EMBL/GenBank/DDBJ databases">
        <authorList>
            <person name="Corre E."/>
            <person name="Pelletier E."/>
            <person name="Niang G."/>
            <person name="Scheremetjew M."/>
            <person name="Finn R."/>
            <person name="Kale V."/>
            <person name="Holt S."/>
            <person name="Cochrane G."/>
            <person name="Meng A."/>
            <person name="Brown T."/>
            <person name="Cohen L."/>
        </authorList>
    </citation>
    <scope>NUCLEOTIDE SEQUENCE</scope>
    <source>
        <strain evidence="10">CCMP1510</strain>
    </source>
</reference>
<dbReference type="SMART" id="SM00382">
    <property type="entry name" value="AAA"/>
    <property type="match status" value="1"/>
</dbReference>
<dbReference type="GO" id="GO:0016887">
    <property type="term" value="F:ATP hydrolysis activity"/>
    <property type="evidence" value="ECO:0007669"/>
    <property type="project" value="InterPro"/>
</dbReference>
<name>A0A7S3JT91_9STRA</name>
<feature type="transmembrane region" description="Helical" evidence="8">
    <location>
        <begin position="621"/>
        <end position="644"/>
    </location>
</feature>
<feature type="transmembrane region" description="Helical" evidence="8">
    <location>
        <begin position="439"/>
        <end position="458"/>
    </location>
</feature>
<proteinExistence type="predicted"/>
<dbReference type="InterPro" id="IPR027417">
    <property type="entry name" value="P-loop_NTPase"/>
</dbReference>
<sequence length="651" mass="71831">MDSEEMSKEMSTMELQVKDVENQKNVENNTTPPMVAFSELRYEVFKKDKTLTIINNVSSTFEGGEMTAVFGSSGAGKTTLLDLIAGRRSMKNARMDGSILFAGAEPNEIVRKRYTGYCEQFDTLVAVLTVRETLECTAELKCSEKVTRAQKVARVQEVMHELGIEGVADSLVGNPAGGSKFISGGQRKRVNIANSLITKPPILLLDEPTTGLDSATADDVLRLCASLARDDGSRAVAATVHSPSSRAFRLYVDKVLCLGYGGRVLFSGAPGIGRNGPLCMHLDAAGAPSFTEGDSLADHMMSVFGGGVEGNSEERSLHFSKAWNESPIGKTEQDRIADIVRIQSSKRSDDDFAATALLQSAAMGTLAWHPTDKHRNQVVATGFWQGFKTLFYYRSRRSFVDPEYIGARLGDKILYGFIMATLWWGEASRQRRDDQVNNVLGLLWFICVLPGYGASAYIPQLILDRPVFLRESADGCYWSTTYLFAKMVEEFLAILPLSLIFMACLYGACSLQGNFLVVWIVNYLMGCWGVATAYWIASISPNVEAANAILPTIVTWLILFAGYLIIISDVPLGWRWLCWCNPMFYAFVALVKNEYRGTENKSFSGSSGTVIKYYSLERAPGIWSCIAIVGAILIFFIFLADYGLRKLALRK</sequence>
<dbReference type="Gene3D" id="3.40.50.300">
    <property type="entry name" value="P-loop containing nucleotide triphosphate hydrolases"/>
    <property type="match status" value="1"/>
</dbReference>
<dbReference type="EMBL" id="HBIJ01003731">
    <property type="protein sequence ID" value="CAE0361905.1"/>
    <property type="molecule type" value="Transcribed_RNA"/>
</dbReference>
<dbReference type="AlphaFoldDB" id="A0A7S3JT91"/>
<evidence type="ECO:0000256" key="8">
    <source>
        <dbReference type="SAM" id="Phobius"/>
    </source>
</evidence>
<dbReference type="InterPro" id="IPR017871">
    <property type="entry name" value="ABC_transporter-like_CS"/>
</dbReference>
<dbReference type="GO" id="GO:0016020">
    <property type="term" value="C:membrane"/>
    <property type="evidence" value="ECO:0007669"/>
    <property type="project" value="UniProtKB-SubCell"/>
</dbReference>
<dbReference type="InterPro" id="IPR003439">
    <property type="entry name" value="ABC_transporter-like_ATP-bd"/>
</dbReference>
<evidence type="ECO:0000256" key="1">
    <source>
        <dbReference type="ARBA" id="ARBA00004141"/>
    </source>
</evidence>
<evidence type="ECO:0000256" key="5">
    <source>
        <dbReference type="ARBA" id="ARBA00022840"/>
    </source>
</evidence>
<evidence type="ECO:0000256" key="2">
    <source>
        <dbReference type="ARBA" id="ARBA00022448"/>
    </source>
</evidence>
<keyword evidence="7 8" id="KW-0472">Membrane</keyword>
<keyword evidence="5" id="KW-0067">ATP-binding</keyword>
<dbReference type="PANTHER" id="PTHR48041">
    <property type="entry name" value="ABC TRANSPORTER G FAMILY MEMBER 28"/>
    <property type="match status" value="1"/>
</dbReference>
<evidence type="ECO:0000259" key="9">
    <source>
        <dbReference type="PROSITE" id="PS50893"/>
    </source>
</evidence>
<feature type="transmembrane region" description="Helical" evidence="8">
    <location>
        <begin position="491"/>
        <end position="509"/>
    </location>
</feature>
<feature type="domain" description="ABC transporter" evidence="9">
    <location>
        <begin position="35"/>
        <end position="286"/>
    </location>
</feature>
<evidence type="ECO:0000256" key="7">
    <source>
        <dbReference type="ARBA" id="ARBA00023136"/>
    </source>
</evidence>
<dbReference type="InterPro" id="IPR003593">
    <property type="entry name" value="AAA+_ATPase"/>
</dbReference>
<keyword evidence="6 8" id="KW-1133">Transmembrane helix</keyword>
<keyword evidence="2" id="KW-0813">Transport</keyword>
<protein>
    <recommendedName>
        <fullName evidence="9">ABC transporter domain-containing protein</fullName>
    </recommendedName>
</protein>
<dbReference type="GO" id="GO:0140359">
    <property type="term" value="F:ABC-type transporter activity"/>
    <property type="evidence" value="ECO:0007669"/>
    <property type="project" value="InterPro"/>
</dbReference>
<comment type="subcellular location">
    <subcellularLocation>
        <location evidence="1">Membrane</location>
        <topology evidence="1">Multi-pass membrane protein</topology>
    </subcellularLocation>
</comment>
<dbReference type="Pfam" id="PF00005">
    <property type="entry name" value="ABC_tran"/>
    <property type="match status" value="1"/>
</dbReference>
<dbReference type="SUPFAM" id="SSF52540">
    <property type="entry name" value="P-loop containing nucleoside triphosphate hydrolases"/>
    <property type="match status" value="1"/>
</dbReference>
<feature type="transmembrane region" description="Helical" evidence="8">
    <location>
        <begin position="548"/>
        <end position="566"/>
    </location>
</feature>
<evidence type="ECO:0000256" key="3">
    <source>
        <dbReference type="ARBA" id="ARBA00022692"/>
    </source>
</evidence>
<dbReference type="InterPro" id="IPR050352">
    <property type="entry name" value="ABCG_transporters"/>
</dbReference>
<feature type="transmembrane region" description="Helical" evidence="8">
    <location>
        <begin position="516"/>
        <end position="536"/>
    </location>
</feature>
<accession>A0A7S3JT91</accession>
<keyword evidence="3 8" id="KW-0812">Transmembrane</keyword>
<dbReference type="Pfam" id="PF01061">
    <property type="entry name" value="ABC2_membrane"/>
    <property type="match status" value="1"/>
</dbReference>
<dbReference type="GO" id="GO:0005524">
    <property type="term" value="F:ATP binding"/>
    <property type="evidence" value="ECO:0007669"/>
    <property type="project" value="UniProtKB-KW"/>
</dbReference>
<evidence type="ECO:0000313" key="10">
    <source>
        <dbReference type="EMBL" id="CAE0361905.1"/>
    </source>
</evidence>
<evidence type="ECO:0000256" key="6">
    <source>
        <dbReference type="ARBA" id="ARBA00022989"/>
    </source>
</evidence>